<name>A0ABN6H9H7_9BACT</name>
<reference evidence="3 4" key="1">
    <citation type="submission" date="2021-06" db="EMBL/GenBank/DDBJ databases">
        <title>Complete genome of Haloferula helveola possessing various polysaccharide degrading enzymes.</title>
        <authorList>
            <person name="Takami H."/>
            <person name="Huang C."/>
            <person name="Hamasaki K."/>
        </authorList>
    </citation>
    <scope>NUCLEOTIDE SEQUENCE [LARGE SCALE GENOMIC DNA]</scope>
    <source>
        <strain evidence="3 4">CN-1</strain>
    </source>
</reference>
<dbReference type="Proteomes" id="UP001374893">
    <property type="component" value="Chromosome"/>
</dbReference>
<gene>
    <name evidence="3" type="ORF">HAHE_31820</name>
</gene>
<evidence type="ECO:0000256" key="1">
    <source>
        <dbReference type="SAM" id="Phobius"/>
    </source>
</evidence>
<feature type="domain" description="DUF4159" evidence="2">
    <location>
        <begin position="264"/>
        <end position="457"/>
    </location>
</feature>
<proteinExistence type="predicted"/>
<protein>
    <recommendedName>
        <fullName evidence="2">DUF4159 domain-containing protein</fullName>
    </recommendedName>
</protein>
<feature type="transmembrane region" description="Helical" evidence="1">
    <location>
        <begin position="73"/>
        <end position="97"/>
    </location>
</feature>
<dbReference type="InterPro" id="IPR025297">
    <property type="entry name" value="DUF4159"/>
</dbReference>
<feature type="transmembrane region" description="Helical" evidence="1">
    <location>
        <begin position="21"/>
        <end position="38"/>
    </location>
</feature>
<dbReference type="Gene3D" id="3.40.50.12140">
    <property type="entry name" value="Domain of unknown function DUF4159"/>
    <property type="match status" value="1"/>
</dbReference>
<dbReference type="RefSeq" id="WP_338685784.1">
    <property type="nucleotide sequence ID" value="NZ_AP024702.1"/>
</dbReference>
<keyword evidence="1" id="KW-1133">Transmembrane helix</keyword>
<organism evidence="3 4">
    <name type="scientific">Haloferula helveola</name>
    <dbReference type="NCBI Taxonomy" id="490095"/>
    <lineage>
        <taxon>Bacteria</taxon>
        <taxon>Pseudomonadati</taxon>
        <taxon>Verrucomicrobiota</taxon>
        <taxon>Verrucomicrobiia</taxon>
        <taxon>Verrucomicrobiales</taxon>
        <taxon>Verrucomicrobiaceae</taxon>
        <taxon>Haloferula</taxon>
    </lineage>
</organism>
<keyword evidence="1" id="KW-0812">Transmembrane</keyword>
<accession>A0ABN6H9H7</accession>
<dbReference type="Pfam" id="PF13709">
    <property type="entry name" value="DUF4159"/>
    <property type="match status" value="1"/>
</dbReference>
<evidence type="ECO:0000259" key="2">
    <source>
        <dbReference type="Pfam" id="PF13709"/>
    </source>
</evidence>
<evidence type="ECO:0000313" key="4">
    <source>
        <dbReference type="Proteomes" id="UP001374893"/>
    </source>
</evidence>
<dbReference type="EMBL" id="AP024702">
    <property type="protein sequence ID" value="BCX49274.1"/>
    <property type="molecule type" value="Genomic_DNA"/>
</dbReference>
<feature type="transmembrane region" description="Helical" evidence="1">
    <location>
        <begin position="103"/>
        <end position="123"/>
    </location>
</feature>
<evidence type="ECO:0000313" key="3">
    <source>
        <dbReference type="EMBL" id="BCX49274.1"/>
    </source>
</evidence>
<sequence>MDWRKTGDWIRKHGRRPVALTIYYAVLWLLTWADAHLLFRFPSLAHAVVFAGALPVCYYWARYWKPRSLRLYRAVLSVSFLPLWQLCITLPLIFSWWDLSESITKLGTAISFLIGLGWTVWAVDLQTKRSKPPTDGRSWNPFHLVAWYFGKKNRKLRQSLLTFFVYSCAFMLVFTVLTQMTGCSIYEAPIGGGEEKQLKQVVKIQKVIRKKYVINPYSSILFNPPPIDDVKLQLLEETKHLYKIGQGQGTGAGFSAGTNRGKVRFIRLKYGGGDWEQDMDRGSDLNLLTEYGVRLGQKVSDRPEPMEIRRLKSFPARKSPPMVYMTGQESIQVSDAEIKILRAYLLDKHGMLFADNGGSSGWEGQFVGMMRRALPRVEPISVYLDHPIHRIPYTLPKLPYVAKHGRSDALGWVVDGRLVAYYHPGDIGDAWADGHAGIEHEIRESCYQLGVNIIFYAHAEYNKWLEATKDD</sequence>
<feature type="transmembrane region" description="Helical" evidence="1">
    <location>
        <begin position="44"/>
        <end position="61"/>
    </location>
</feature>
<keyword evidence="4" id="KW-1185">Reference proteome</keyword>
<feature type="transmembrane region" description="Helical" evidence="1">
    <location>
        <begin position="160"/>
        <end position="180"/>
    </location>
</feature>
<keyword evidence="1" id="KW-0472">Membrane</keyword>